<dbReference type="InterPro" id="IPR011991">
    <property type="entry name" value="ArsR-like_HTH"/>
</dbReference>
<evidence type="ECO:0000259" key="1">
    <source>
        <dbReference type="SMART" id="SM00989"/>
    </source>
</evidence>
<feature type="domain" description="4-vinyl reductase 4VR" evidence="1">
    <location>
        <begin position="197"/>
        <end position="258"/>
    </location>
</feature>
<dbReference type="KEGG" id="nga:Ngar_c08740"/>
<dbReference type="InterPro" id="IPR036388">
    <property type="entry name" value="WH-like_DNA-bd_sf"/>
</dbReference>
<dbReference type="EMBL" id="CP002408">
    <property type="protein sequence ID" value="AFU57816.1"/>
    <property type="molecule type" value="Genomic_DNA"/>
</dbReference>
<evidence type="ECO:0000313" key="2">
    <source>
        <dbReference type="EMBL" id="AFU57816.1"/>
    </source>
</evidence>
<evidence type="ECO:0000313" key="3">
    <source>
        <dbReference type="Proteomes" id="UP000008037"/>
    </source>
</evidence>
<dbReference type="Gene3D" id="1.10.10.10">
    <property type="entry name" value="Winged helix-like DNA-binding domain superfamily/Winged helix DNA-binding domain"/>
    <property type="match status" value="1"/>
</dbReference>
<dbReference type="CDD" id="cd00090">
    <property type="entry name" value="HTH_ARSR"/>
    <property type="match status" value="1"/>
</dbReference>
<dbReference type="SMART" id="SM00989">
    <property type="entry name" value="V4R"/>
    <property type="match status" value="1"/>
</dbReference>
<proteinExistence type="predicted"/>
<dbReference type="Pfam" id="PF02830">
    <property type="entry name" value="V4R"/>
    <property type="match status" value="1"/>
</dbReference>
<dbReference type="InParanoid" id="K0I933"/>
<protein>
    <recommendedName>
        <fullName evidence="1">4-vinyl reductase 4VR domain-containing protein</fullName>
    </recommendedName>
</protein>
<dbReference type="SUPFAM" id="SSF46785">
    <property type="entry name" value="Winged helix' DNA-binding domain"/>
    <property type="match status" value="1"/>
</dbReference>
<dbReference type="Proteomes" id="UP000008037">
    <property type="component" value="Chromosome"/>
</dbReference>
<dbReference type="AlphaFoldDB" id="K0I933"/>
<dbReference type="Gene3D" id="3.30.1380.20">
    <property type="entry name" value="Trafficking protein particle complex subunit 3"/>
    <property type="match status" value="1"/>
</dbReference>
<sequence length="260" mass="29373">MQKADNNEKPRHWQDYDQIKRQVIEALENHAEGMTGAKIAEIVGVTQGAMSKYLSMMNVDGIITSRKVGVAKLWKLVSSADRTNLLADKLGSENVSFKDYALSLVENDGRLFDPDNKQVLVMHTIILLNLYKYTKSVLGSEVHAFFYEWGKSFTRETKDLVQSIAKRTGSNFISSFLSLLKLRGWGRFEITTMNERSVEVIWHDSIWSEVESETAPVDDFMVGALVEASSTSFGGNWMFTEVECRSMGASRCRFSGKRIT</sequence>
<accession>K0I933</accession>
<dbReference type="InterPro" id="IPR004096">
    <property type="entry name" value="V4R"/>
</dbReference>
<dbReference type="BioCyc" id="CNIT1237085:G1324-872-MONOMER"/>
<name>K0I933_NITGG</name>
<dbReference type="HOGENOM" id="CLU_1048143_0_0_2"/>
<dbReference type="InterPro" id="IPR036390">
    <property type="entry name" value="WH_DNA-bd_sf"/>
</dbReference>
<dbReference type="STRING" id="1237085.Ngar_c08740"/>
<dbReference type="PANTHER" id="PTHR35090:SF1">
    <property type="entry name" value="SLR0144 PROTEIN"/>
    <property type="match status" value="1"/>
</dbReference>
<gene>
    <name evidence="2" type="ordered locus">Ngar_c08740</name>
</gene>
<reference evidence="2 3" key="1">
    <citation type="journal article" date="2012" name="Environ. Microbiol.">
        <title>The genome of the ammonia-oxidizing Candidatus Nitrososphaera gargensis: insights into metabolic versatility and environmental adaptations.</title>
        <authorList>
            <person name="Spang A."/>
            <person name="Poehlein A."/>
            <person name="Offre P."/>
            <person name="Zumbragel S."/>
            <person name="Haider S."/>
            <person name="Rychlik N."/>
            <person name="Nowka B."/>
            <person name="Schmeisser C."/>
            <person name="Lebedeva E.V."/>
            <person name="Rattei T."/>
            <person name="Bohm C."/>
            <person name="Schmid M."/>
            <person name="Galushko A."/>
            <person name="Hatzenpichler R."/>
            <person name="Weinmaier T."/>
            <person name="Daniel R."/>
            <person name="Schleper C."/>
            <person name="Spieck E."/>
            <person name="Streit W."/>
            <person name="Wagner M."/>
        </authorList>
    </citation>
    <scope>NUCLEOTIDE SEQUENCE [LARGE SCALE GENOMIC DNA]</scope>
    <source>
        <strain evidence="3">Ga9.2</strain>
    </source>
</reference>
<dbReference type="InterPro" id="IPR024096">
    <property type="entry name" value="NO_sig/Golgi_transp_ligand-bd"/>
</dbReference>
<dbReference type="SUPFAM" id="SSF111126">
    <property type="entry name" value="Ligand-binding domain in the NO signalling and Golgi transport"/>
    <property type="match status" value="1"/>
</dbReference>
<keyword evidence="3" id="KW-1185">Reference proteome</keyword>
<dbReference type="PANTHER" id="PTHR35090">
    <property type="entry name" value="DNA-DIRECTED RNA POLYMERASE SUBUNIT I"/>
    <property type="match status" value="1"/>
</dbReference>
<organism evidence="2 3">
    <name type="scientific">Nitrososphaera gargensis (strain Ga9.2)</name>
    <dbReference type="NCBI Taxonomy" id="1237085"/>
    <lineage>
        <taxon>Archaea</taxon>
        <taxon>Nitrososphaerota</taxon>
        <taxon>Nitrososphaeria</taxon>
        <taxon>Nitrososphaerales</taxon>
        <taxon>Nitrososphaeraceae</taxon>
        <taxon>Nitrososphaera</taxon>
    </lineage>
</organism>